<evidence type="ECO:0000313" key="2">
    <source>
        <dbReference type="Proteomes" id="UP000006906"/>
    </source>
</evidence>
<accession>A0A2K3DSK4</accession>
<dbReference type="Proteomes" id="UP000006906">
    <property type="component" value="Chromosome 5"/>
</dbReference>
<name>A0A2K3DSK4_CHLRE</name>
<protein>
    <submittedName>
        <fullName evidence="1">Uncharacterized protein</fullName>
    </submittedName>
</protein>
<keyword evidence="2" id="KW-1185">Reference proteome</keyword>
<dbReference type="EMBL" id="CM008966">
    <property type="protein sequence ID" value="PNW83520.1"/>
    <property type="molecule type" value="Genomic_DNA"/>
</dbReference>
<organism evidence="1 2">
    <name type="scientific">Chlamydomonas reinhardtii</name>
    <name type="common">Chlamydomonas smithii</name>
    <dbReference type="NCBI Taxonomy" id="3055"/>
    <lineage>
        <taxon>Eukaryota</taxon>
        <taxon>Viridiplantae</taxon>
        <taxon>Chlorophyta</taxon>
        <taxon>core chlorophytes</taxon>
        <taxon>Chlorophyceae</taxon>
        <taxon>CS clade</taxon>
        <taxon>Chlamydomonadales</taxon>
        <taxon>Chlamydomonadaceae</taxon>
        <taxon>Chlamydomonas</taxon>
    </lineage>
</organism>
<dbReference type="RefSeq" id="XP_042924766.1">
    <property type="nucleotide sequence ID" value="XM_043062202.1"/>
</dbReference>
<dbReference type="GeneID" id="66053357"/>
<gene>
    <name evidence="1" type="ORF">CHLRE_05g234576v5</name>
</gene>
<dbReference type="AlphaFoldDB" id="A0A2K3DSK4"/>
<reference evidence="1 2" key="1">
    <citation type="journal article" date="2007" name="Science">
        <title>The Chlamydomonas genome reveals the evolution of key animal and plant functions.</title>
        <authorList>
            <person name="Merchant S.S."/>
            <person name="Prochnik S.E."/>
            <person name="Vallon O."/>
            <person name="Harris E.H."/>
            <person name="Karpowicz S.J."/>
            <person name="Witman G.B."/>
            <person name="Terry A."/>
            <person name="Salamov A."/>
            <person name="Fritz-Laylin L.K."/>
            <person name="Marechal-Drouard L."/>
            <person name="Marshall W.F."/>
            <person name="Qu L.H."/>
            <person name="Nelson D.R."/>
            <person name="Sanderfoot A.A."/>
            <person name="Spalding M.H."/>
            <person name="Kapitonov V.V."/>
            <person name="Ren Q."/>
            <person name="Ferris P."/>
            <person name="Lindquist E."/>
            <person name="Shapiro H."/>
            <person name="Lucas S.M."/>
            <person name="Grimwood J."/>
            <person name="Schmutz J."/>
            <person name="Cardol P."/>
            <person name="Cerutti H."/>
            <person name="Chanfreau G."/>
            <person name="Chen C.L."/>
            <person name="Cognat V."/>
            <person name="Croft M.T."/>
            <person name="Dent R."/>
            <person name="Dutcher S."/>
            <person name="Fernandez E."/>
            <person name="Fukuzawa H."/>
            <person name="Gonzalez-Ballester D."/>
            <person name="Gonzalez-Halphen D."/>
            <person name="Hallmann A."/>
            <person name="Hanikenne M."/>
            <person name="Hippler M."/>
            <person name="Inwood W."/>
            <person name="Jabbari K."/>
            <person name="Kalanon M."/>
            <person name="Kuras R."/>
            <person name="Lefebvre P.A."/>
            <person name="Lemaire S.D."/>
            <person name="Lobanov A.V."/>
            <person name="Lohr M."/>
            <person name="Manuell A."/>
            <person name="Meier I."/>
            <person name="Mets L."/>
            <person name="Mittag M."/>
            <person name="Mittelmeier T."/>
            <person name="Moroney J.V."/>
            <person name="Moseley J."/>
            <person name="Napoli C."/>
            <person name="Nedelcu A.M."/>
            <person name="Niyogi K."/>
            <person name="Novoselov S.V."/>
            <person name="Paulsen I.T."/>
            <person name="Pazour G."/>
            <person name="Purton S."/>
            <person name="Ral J.P."/>
            <person name="Riano-Pachon D.M."/>
            <person name="Riekhof W."/>
            <person name="Rymarquis L."/>
            <person name="Schroda M."/>
            <person name="Stern D."/>
            <person name="Umen J."/>
            <person name="Willows R."/>
            <person name="Wilson N."/>
            <person name="Zimmer S.L."/>
            <person name="Allmer J."/>
            <person name="Balk J."/>
            <person name="Bisova K."/>
            <person name="Chen C.J."/>
            <person name="Elias M."/>
            <person name="Gendler K."/>
            <person name="Hauser C."/>
            <person name="Lamb M.R."/>
            <person name="Ledford H."/>
            <person name="Long J.C."/>
            <person name="Minagawa J."/>
            <person name="Page M.D."/>
            <person name="Pan J."/>
            <person name="Pootakham W."/>
            <person name="Roje S."/>
            <person name="Rose A."/>
            <person name="Stahlberg E."/>
            <person name="Terauchi A.M."/>
            <person name="Yang P."/>
            <person name="Ball S."/>
            <person name="Bowler C."/>
            <person name="Dieckmann C.L."/>
            <person name="Gladyshev V.N."/>
            <person name="Green P."/>
            <person name="Jorgensen R."/>
            <person name="Mayfield S."/>
            <person name="Mueller-Roeber B."/>
            <person name="Rajamani S."/>
            <person name="Sayre R.T."/>
            <person name="Brokstein P."/>
            <person name="Dubchak I."/>
            <person name="Goodstein D."/>
            <person name="Hornick L."/>
            <person name="Huang Y.W."/>
            <person name="Jhaveri J."/>
            <person name="Luo Y."/>
            <person name="Martinez D."/>
            <person name="Ngau W.C."/>
            <person name="Otillar B."/>
            <person name="Poliakov A."/>
            <person name="Porter A."/>
            <person name="Szajkowski L."/>
            <person name="Werner G."/>
            <person name="Zhou K."/>
            <person name="Grigoriev I.V."/>
            <person name="Rokhsar D.S."/>
            <person name="Grossman A.R."/>
        </authorList>
    </citation>
    <scope>NUCLEOTIDE SEQUENCE [LARGE SCALE GENOMIC DNA]</scope>
    <source>
        <strain evidence="2">CC-503</strain>
    </source>
</reference>
<evidence type="ECO:0000313" key="1">
    <source>
        <dbReference type="EMBL" id="PNW83520.1"/>
    </source>
</evidence>
<sequence>MSALDFGRQRMVMAGLAARAKLPSARVLSIGLAVVADFWGRLQTFVTLGIRPKGWDTVPSAHPFISRAVCDGMVLRLPYDADSPPPSP</sequence>
<dbReference type="Gramene" id="PNW83520">
    <property type="protein sequence ID" value="PNW83520"/>
    <property type="gene ID" value="CHLRE_05g234576v5"/>
</dbReference>
<proteinExistence type="predicted"/>
<dbReference type="KEGG" id="cre:CHLRE_05g234576v5"/>
<dbReference type="OrthoDB" id="556752at2759"/>
<dbReference type="InParanoid" id="A0A2K3DSK4"/>